<reference evidence="2 3" key="1">
    <citation type="submission" date="2019-05" db="EMBL/GenBank/DDBJ databases">
        <title>Another draft genome of Portunus trituberculatus and its Hox gene families provides insights of decapod evolution.</title>
        <authorList>
            <person name="Jeong J.-H."/>
            <person name="Song I."/>
            <person name="Kim S."/>
            <person name="Choi T."/>
            <person name="Kim D."/>
            <person name="Ryu S."/>
            <person name="Kim W."/>
        </authorList>
    </citation>
    <scope>NUCLEOTIDE SEQUENCE [LARGE SCALE GENOMIC DNA]</scope>
    <source>
        <tissue evidence="2">Muscle</tissue>
    </source>
</reference>
<protein>
    <submittedName>
        <fullName evidence="2">Uncharacterized protein</fullName>
    </submittedName>
</protein>
<evidence type="ECO:0000313" key="2">
    <source>
        <dbReference type="EMBL" id="MPC56409.1"/>
    </source>
</evidence>
<dbReference type="Proteomes" id="UP000324222">
    <property type="component" value="Unassembled WGS sequence"/>
</dbReference>
<evidence type="ECO:0000256" key="1">
    <source>
        <dbReference type="SAM" id="MobiDB-lite"/>
    </source>
</evidence>
<feature type="region of interest" description="Disordered" evidence="1">
    <location>
        <begin position="79"/>
        <end position="128"/>
    </location>
</feature>
<dbReference type="EMBL" id="VSRR010013917">
    <property type="protein sequence ID" value="MPC56409.1"/>
    <property type="molecule type" value="Genomic_DNA"/>
</dbReference>
<accession>A0A5B7GFX8</accession>
<comment type="caution">
    <text evidence="2">The sequence shown here is derived from an EMBL/GenBank/DDBJ whole genome shotgun (WGS) entry which is preliminary data.</text>
</comment>
<keyword evidence="3" id="KW-1185">Reference proteome</keyword>
<sequence>MGPPARPAPGTSWSGPAAQGYGLAWESLQLKAVRPSTPSGGPDPSLRRPAHTTPAILLVVVVVVVTKIFDPLPCLCGPLQLPSTGENTAPPPASRNGCALHSPTKPRRLRPAATPPSLMSARDAGLRQ</sequence>
<organism evidence="2 3">
    <name type="scientific">Portunus trituberculatus</name>
    <name type="common">Swimming crab</name>
    <name type="synonym">Neptunus trituberculatus</name>
    <dbReference type="NCBI Taxonomy" id="210409"/>
    <lineage>
        <taxon>Eukaryota</taxon>
        <taxon>Metazoa</taxon>
        <taxon>Ecdysozoa</taxon>
        <taxon>Arthropoda</taxon>
        <taxon>Crustacea</taxon>
        <taxon>Multicrustacea</taxon>
        <taxon>Malacostraca</taxon>
        <taxon>Eumalacostraca</taxon>
        <taxon>Eucarida</taxon>
        <taxon>Decapoda</taxon>
        <taxon>Pleocyemata</taxon>
        <taxon>Brachyura</taxon>
        <taxon>Eubrachyura</taxon>
        <taxon>Portunoidea</taxon>
        <taxon>Portunidae</taxon>
        <taxon>Portuninae</taxon>
        <taxon>Portunus</taxon>
    </lineage>
</organism>
<gene>
    <name evidence="2" type="ORF">E2C01_050371</name>
</gene>
<dbReference type="AlphaFoldDB" id="A0A5B7GFX8"/>
<name>A0A5B7GFX8_PORTR</name>
<evidence type="ECO:0000313" key="3">
    <source>
        <dbReference type="Proteomes" id="UP000324222"/>
    </source>
</evidence>
<proteinExistence type="predicted"/>